<feature type="transmembrane region" description="Helical" evidence="2">
    <location>
        <begin position="12"/>
        <end position="34"/>
    </location>
</feature>
<dbReference type="Proteomes" id="UP000253490">
    <property type="component" value="Unassembled WGS sequence"/>
</dbReference>
<organism evidence="3 4">
    <name type="scientific">Alkalibaculum bacchi</name>
    <dbReference type="NCBI Taxonomy" id="645887"/>
    <lineage>
        <taxon>Bacteria</taxon>
        <taxon>Bacillati</taxon>
        <taxon>Bacillota</taxon>
        <taxon>Clostridia</taxon>
        <taxon>Eubacteriales</taxon>
        <taxon>Eubacteriaceae</taxon>
        <taxon>Alkalibaculum</taxon>
    </lineage>
</organism>
<evidence type="ECO:0000256" key="2">
    <source>
        <dbReference type="SAM" id="Phobius"/>
    </source>
</evidence>
<dbReference type="EMBL" id="QNRX01000023">
    <property type="protein sequence ID" value="RBP58433.1"/>
    <property type="molecule type" value="Genomic_DNA"/>
</dbReference>
<dbReference type="RefSeq" id="WP_113921686.1">
    <property type="nucleotide sequence ID" value="NZ_QNRX01000023.1"/>
</dbReference>
<gene>
    <name evidence="3" type="ORF">DES36_1232</name>
</gene>
<keyword evidence="2" id="KW-0812">Transmembrane</keyword>
<reference evidence="3 4" key="1">
    <citation type="submission" date="2018-06" db="EMBL/GenBank/DDBJ databases">
        <title>Genomic Encyclopedia of Type Strains, Phase IV (KMG-IV): sequencing the most valuable type-strain genomes for metagenomic binning, comparative biology and taxonomic classification.</title>
        <authorList>
            <person name="Goeker M."/>
        </authorList>
    </citation>
    <scope>NUCLEOTIDE SEQUENCE [LARGE SCALE GENOMIC DNA]</scope>
    <source>
        <strain evidence="3 4">DSM 22112</strain>
    </source>
</reference>
<sequence>MLESIAWMNEFGIIDLIGIIVSPIISIIILWLTLKHEKKQFRIQIQKQEKEHRENIEKTEQQHKQLLKQQQDENRIAAMPYFVMDKKIETYFENETLYFTISFTNEGNGTAIELTGKYIEDMSKDYLCPMCETVTAIYGCGCPFDYETNVATPKSTCRFDMYQKRIADNLGDMNIDKVTFSILFKDMYFNLYEQQCMFIFEQSAEDSSIRIARVSVGTPTLIETTSREN</sequence>
<keyword evidence="4" id="KW-1185">Reference proteome</keyword>
<comment type="caution">
    <text evidence="3">The sequence shown here is derived from an EMBL/GenBank/DDBJ whole genome shotgun (WGS) entry which is preliminary data.</text>
</comment>
<keyword evidence="2" id="KW-0472">Membrane</keyword>
<name>A0A366HXJ8_9FIRM</name>
<feature type="coiled-coil region" evidence="1">
    <location>
        <begin position="42"/>
        <end position="76"/>
    </location>
</feature>
<proteinExistence type="predicted"/>
<keyword evidence="2" id="KW-1133">Transmembrane helix</keyword>
<accession>A0A366HXJ8</accession>
<dbReference type="OrthoDB" id="9901420at2"/>
<evidence type="ECO:0000256" key="1">
    <source>
        <dbReference type="SAM" id="Coils"/>
    </source>
</evidence>
<evidence type="ECO:0000313" key="4">
    <source>
        <dbReference type="Proteomes" id="UP000253490"/>
    </source>
</evidence>
<evidence type="ECO:0000313" key="3">
    <source>
        <dbReference type="EMBL" id="RBP58433.1"/>
    </source>
</evidence>
<dbReference type="AlphaFoldDB" id="A0A366HXJ8"/>
<protein>
    <submittedName>
        <fullName evidence="3">Uncharacterized protein</fullName>
    </submittedName>
</protein>
<keyword evidence="1" id="KW-0175">Coiled coil</keyword>